<organism evidence="2 3">
    <name type="scientific">Suillus luteus UH-Slu-Lm8-n1</name>
    <dbReference type="NCBI Taxonomy" id="930992"/>
    <lineage>
        <taxon>Eukaryota</taxon>
        <taxon>Fungi</taxon>
        <taxon>Dikarya</taxon>
        <taxon>Basidiomycota</taxon>
        <taxon>Agaricomycotina</taxon>
        <taxon>Agaricomycetes</taxon>
        <taxon>Agaricomycetidae</taxon>
        <taxon>Boletales</taxon>
        <taxon>Suillineae</taxon>
        <taxon>Suillaceae</taxon>
        <taxon>Suillus</taxon>
    </lineage>
</organism>
<reference evidence="2 3" key="1">
    <citation type="submission" date="2014-04" db="EMBL/GenBank/DDBJ databases">
        <authorList>
            <consortium name="DOE Joint Genome Institute"/>
            <person name="Kuo A."/>
            <person name="Ruytinx J."/>
            <person name="Rineau F."/>
            <person name="Colpaert J."/>
            <person name="Kohler A."/>
            <person name="Nagy L.G."/>
            <person name="Floudas D."/>
            <person name="Copeland A."/>
            <person name="Barry K.W."/>
            <person name="Cichocki N."/>
            <person name="Veneault-Fourrey C."/>
            <person name="LaButti K."/>
            <person name="Lindquist E.A."/>
            <person name="Lipzen A."/>
            <person name="Lundell T."/>
            <person name="Morin E."/>
            <person name="Murat C."/>
            <person name="Sun H."/>
            <person name="Tunlid A."/>
            <person name="Henrissat B."/>
            <person name="Grigoriev I.V."/>
            <person name="Hibbett D.S."/>
            <person name="Martin F."/>
            <person name="Nordberg H.P."/>
            <person name="Cantor M.N."/>
            <person name="Hua S.X."/>
        </authorList>
    </citation>
    <scope>NUCLEOTIDE SEQUENCE [LARGE SCALE GENOMIC DNA]</scope>
    <source>
        <strain evidence="2 3">UH-Slu-Lm8-n1</strain>
    </source>
</reference>
<dbReference type="EMBL" id="KN835758">
    <property type="protein sequence ID" value="KIK34412.1"/>
    <property type="molecule type" value="Genomic_DNA"/>
</dbReference>
<proteinExistence type="predicted"/>
<dbReference type="Proteomes" id="UP000054485">
    <property type="component" value="Unassembled WGS sequence"/>
</dbReference>
<sequence>MSQAEENLQSGASSQVSQPASASSTITVPTSDNARHRRKIADLEEKLQVLESGQAAKKREINYIMSQGRAIRRIVTLFDNIEDLICENDLRCDGEDDDQDMTIDRDRLQLGYIVLNSALPWFHQKASNLQPDDYTHMLKKTGRRRCSRRRHLEAQESRP</sequence>
<evidence type="ECO:0000313" key="2">
    <source>
        <dbReference type="EMBL" id="KIK34412.1"/>
    </source>
</evidence>
<reference evidence="3" key="2">
    <citation type="submission" date="2015-01" db="EMBL/GenBank/DDBJ databases">
        <title>Evolutionary Origins and Diversification of the Mycorrhizal Mutualists.</title>
        <authorList>
            <consortium name="DOE Joint Genome Institute"/>
            <consortium name="Mycorrhizal Genomics Consortium"/>
            <person name="Kohler A."/>
            <person name="Kuo A."/>
            <person name="Nagy L.G."/>
            <person name="Floudas D."/>
            <person name="Copeland A."/>
            <person name="Barry K.W."/>
            <person name="Cichocki N."/>
            <person name="Veneault-Fourrey C."/>
            <person name="LaButti K."/>
            <person name="Lindquist E.A."/>
            <person name="Lipzen A."/>
            <person name="Lundell T."/>
            <person name="Morin E."/>
            <person name="Murat C."/>
            <person name="Riley R."/>
            <person name="Ohm R."/>
            <person name="Sun H."/>
            <person name="Tunlid A."/>
            <person name="Henrissat B."/>
            <person name="Grigoriev I.V."/>
            <person name="Hibbett D.S."/>
            <person name="Martin F."/>
        </authorList>
    </citation>
    <scope>NUCLEOTIDE SEQUENCE [LARGE SCALE GENOMIC DNA]</scope>
    <source>
        <strain evidence="3">UH-Slu-Lm8-n1</strain>
    </source>
</reference>
<dbReference type="OrthoDB" id="2692780at2759"/>
<keyword evidence="3" id="KW-1185">Reference proteome</keyword>
<protein>
    <submittedName>
        <fullName evidence="2">Uncharacterized protein</fullName>
    </submittedName>
</protein>
<dbReference type="InParanoid" id="A0A0D0AJJ5"/>
<name>A0A0D0AJJ5_9AGAM</name>
<feature type="compositionally biased region" description="Low complexity" evidence="1">
    <location>
        <begin position="9"/>
        <end position="24"/>
    </location>
</feature>
<evidence type="ECO:0000313" key="3">
    <source>
        <dbReference type="Proteomes" id="UP000054485"/>
    </source>
</evidence>
<feature type="region of interest" description="Disordered" evidence="1">
    <location>
        <begin position="1"/>
        <end position="35"/>
    </location>
</feature>
<evidence type="ECO:0000256" key="1">
    <source>
        <dbReference type="SAM" id="MobiDB-lite"/>
    </source>
</evidence>
<dbReference type="AlphaFoldDB" id="A0A0D0AJJ5"/>
<gene>
    <name evidence="2" type="ORF">CY34DRAFT_17746</name>
</gene>
<dbReference type="HOGENOM" id="CLU_1661962_0_0_1"/>
<accession>A0A0D0AJJ5</accession>